<gene>
    <name evidence="1" type="ORF">RPERSI_LOCUS9711</name>
</gene>
<keyword evidence="2" id="KW-1185">Reference proteome</keyword>
<comment type="caution">
    <text evidence="1">The sequence shown here is derived from an EMBL/GenBank/DDBJ whole genome shotgun (WGS) entry which is preliminary data.</text>
</comment>
<dbReference type="EMBL" id="CAJVQC010018567">
    <property type="protein sequence ID" value="CAG8694452.1"/>
    <property type="molecule type" value="Genomic_DNA"/>
</dbReference>
<protein>
    <submittedName>
        <fullName evidence="1">13482_t:CDS:1</fullName>
    </submittedName>
</protein>
<accession>A0ACA9P6B7</accession>
<reference evidence="1" key="1">
    <citation type="submission" date="2021-06" db="EMBL/GenBank/DDBJ databases">
        <authorList>
            <person name="Kallberg Y."/>
            <person name="Tangrot J."/>
            <person name="Rosling A."/>
        </authorList>
    </citation>
    <scope>NUCLEOTIDE SEQUENCE</scope>
    <source>
        <strain evidence="1">MA461A</strain>
    </source>
</reference>
<organism evidence="1 2">
    <name type="scientific">Racocetra persica</name>
    <dbReference type="NCBI Taxonomy" id="160502"/>
    <lineage>
        <taxon>Eukaryota</taxon>
        <taxon>Fungi</taxon>
        <taxon>Fungi incertae sedis</taxon>
        <taxon>Mucoromycota</taxon>
        <taxon>Glomeromycotina</taxon>
        <taxon>Glomeromycetes</taxon>
        <taxon>Diversisporales</taxon>
        <taxon>Gigasporaceae</taxon>
        <taxon>Racocetra</taxon>
    </lineage>
</organism>
<proteinExistence type="predicted"/>
<feature type="non-terminal residue" evidence="1">
    <location>
        <position position="113"/>
    </location>
</feature>
<sequence>MAHAQAIHSSFFGFVWTFQFTYTTNELSHNHSENYNKLSYENLKQQIPEYLASLASFPWYFGIPPLISYTMIKVIHSNSCTVGFYVANLALSAFYLVGCWELSRHDISILSWE</sequence>
<name>A0ACA9P6B7_9GLOM</name>
<evidence type="ECO:0000313" key="1">
    <source>
        <dbReference type="EMBL" id="CAG8694452.1"/>
    </source>
</evidence>
<evidence type="ECO:0000313" key="2">
    <source>
        <dbReference type="Proteomes" id="UP000789920"/>
    </source>
</evidence>
<dbReference type="Proteomes" id="UP000789920">
    <property type="component" value="Unassembled WGS sequence"/>
</dbReference>